<proteinExistence type="predicted"/>
<comment type="caution">
    <text evidence="2">The sequence shown here is derived from an EMBL/GenBank/DDBJ whole genome shotgun (WGS) entry which is preliminary data.</text>
</comment>
<name>A0AAV4EWT5_9GAST</name>
<evidence type="ECO:0000313" key="3">
    <source>
        <dbReference type="Proteomes" id="UP000762676"/>
    </source>
</evidence>
<feature type="signal peptide" evidence="1">
    <location>
        <begin position="1"/>
        <end position="17"/>
    </location>
</feature>
<keyword evidence="1" id="KW-0732">Signal</keyword>
<dbReference type="AlphaFoldDB" id="A0AAV4EWT5"/>
<reference evidence="2 3" key="1">
    <citation type="journal article" date="2021" name="Elife">
        <title>Chloroplast acquisition without the gene transfer in kleptoplastic sea slugs, Plakobranchus ocellatus.</title>
        <authorList>
            <person name="Maeda T."/>
            <person name="Takahashi S."/>
            <person name="Yoshida T."/>
            <person name="Shimamura S."/>
            <person name="Takaki Y."/>
            <person name="Nagai Y."/>
            <person name="Toyoda A."/>
            <person name="Suzuki Y."/>
            <person name="Arimoto A."/>
            <person name="Ishii H."/>
            <person name="Satoh N."/>
            <person name="Nishiyama T."/>
            <person name="Hasebe M."/>
            <person name="Maruyama T."/>
            <person name="Minagawa J."/>
            <person name="Obokata J."/>
            <person name="Shigenobu S."/>
        </authorList>
    </citation>
    <scope>NUCLEOTIDE SEQUENCE [LARGE SCALE GENOMIC DNA]</scope>
</reference>
<evidence type="ECO:0008006" key="4">
    <source>
        <dbReference type="Google" id="ProtNLM"/>
    </source>
</evidence>
<protein>
    <recommendedName>
        <fullName evidence="4">TB domain-containing protein</fullName>
    </recommendedName>
</protein>
<organism evidence="2 3">
    <name type="scientific">Elysia marginata</name>
    <dbReference type="NCBI Taxonomy" id="1093978"/>
    <lineage>
        <taxon>Eukaryota</taxon>
        <taxon>Metazoa</taxon>
        <taxon>Spiralia</taxon>
        <taxon>Lophotrochozoa</taxon>
        <taxon>Mollusca</taxon>
        <taxon>Gastropoda</taxon>
        <taxon>Heterobranchia</taxon>
        <taxon>Euthyneura</taxon>
        <taxon>Panpulmonata</taxon>
        <taxon>Sacoglossa</taxon>
        <taxon>Placobranchoidea</taxon>
        <taxon>Plakobranchidae</taxon>
        <taxon>Elysia</taxon>
    </lineage>
</organism>
<feature type="chain" id="PRO_5043327005" description="TB domain-containing protein" evidence="1">
    <location>
        <begin position="18"/>
        <end position="79"/>
    </location>
</feature>
<accession>A0AAV4EWT5</accession>
<dbReference type="EMBL" id="BMAT01003962">
    <property type="protein sequence ID" value="GFR65617.1"/>
    <property type="molecule type" value="Genomic_DNA"/>
</dbReference>
<evidence type="ECO:0000256" key="1">
    <source>
        <dbReference type="SAM" id="SignalP"/>
    </source>
</evidence>
<gene>
    <name evidence="2" type="ORF">ElyMa_001951500</name>
</gene>
<sequence>MKAVVIICLCLVALTAATRVQVYEDCLHSMDCLTYPASQARKTYCCQAGFKPRMNWWPFYCECEPGQCGQAPRVALYLT</sequence>
<keyword evidence="3" id="KW-1185">Reference proteome</keyword>
<dbReference type="Proteomes" id="UP000762676">
    <property type="component" value="Unassembled WGS sequence"/>
</dbReference>
<evidence type="ECO:0000313" key="2">
    <source>
        <dbReference type="EMBL" id="GFR65617.1"/>
    </source>
</evidence>